<name>A0A1Y1IPB5_KLENI</name>
<dbReference type="InterPro" id="IPR002683">
    <property type="entry name" value="PsbP_C"/>
</dbReference>
<dbReference type="PANTHER" id="PTHR31407">
    <property type="match status" value="1"/>
</dbReference>
<keyword evidence="1" id="KW-0732">Signal</keyword>
<dbReference type="Gene3D" id="3.40.1000.10">
    <property type="entry name" value="Mog1/PsbP, alpha/beta/alpha sandwich"/>
    <property type="match status" value="1"/>
</dbReference>
<sequence>MASATCSLLLNSAGLAACPCKTFNAAGRDEAAALHSARSLFAGRGSEAIRKQPSGFVSKPERHTAAATRCQVPDPVSDEGRVSRRAACLGVLGAALASSVQKTGEANARELEVGALYPAAPDPSYVIFKPTPNQTPALRAGNLSPYQFWIPPSWKEARVANILSGNYCQPKCAEPWVEAKFESPKQGAIQVIISPLVRLTNVPGASIESIGSADDIINSLGQFVTGNSIEPEEIVEVNSKKDGSRTYYSYTVDSPYAKNGTHNLAVATAKDNAVYLFVVSANDKQWSTNEKVLRTIQQSFVV</sequence>
<feature type="chain" id="PRO_5012824320" evidence="1">
    <location>
        <begin position="17"/>
        <end position="302"/>
    </location>
</feature>
<dbReference type="OMA" id="ANDKQWA"/>
<reference evidence="3 4" key="1">
    <citation type="journal article" date="2014" name="Nat. Commun.">
        <title>Klebsormidium flaccidum genome reveals primary factors for plant terrestrial adaptation.</title>
        <authorList>
            <person name="Hori K."/>
            <person name="Maruyama F."/>
            <person name="Fujisawa T."/>
            <person name="Togashi T."/>
            <person name="Yamamoto N."/>
            <person name="Seo M."/>
            <person name="Sato S."/>
            <person name="Yamada T."/>
            <person name="Mori H."/>
            <person name="Tajima N."/>
            <person name="Moriyama T."/>
            <person name="Ikeuchi M."/>
            <person name="Watanabe M."/>
            <person name="Wada H."/>
            <person name="Kobayashi K."/>
            <person name="Saito M."/>
            <person name="Masuda T."/>
            <person name="Sasaki-Sekimoto Y."/>
            <person name="Mashiguchi K."/>
            <person name="Awai K."/>
            <person name="Shimojima M."/>
            <person name="Masuda S."/>
            <person name="Iwai M."/>
            <person name="Nobusawa T."/>
            <person name="Narise T."/>
            <person name="Kondo S."/>
            <person name="Saito H."/>
            <person name="Sato R."/>
            <person name="Murakawa M."/>
            <person name="Ihara Y."/>
            <person name="Oshima-Yamada Y."/>
            <person name="Ohtaka K."/>
            <person name="Satoh M."/>
            <person name="Sonobe K."/>
            <person name="Ishii M."/>
            <person name="Ohtani R."/>
            <person name="Kanamori-Sato M."/>
            <person name="Honoki R."/>
            <person name="Miyazaki D."/>
            <person name="Mochizuki H."/>
            <person name="Umetsu J."/>
            <person name="Higashi K."/>
            <person name="Shibata D."/>
            <person name="Kamiya Y."/>
            <person name="Sato N."/>
            <person name="Nakamura Y."/>
            <person name="Tabata S."/>
            <person name="Ida S."/>
            <person name="Kurokawa K."/>
            <person name="Ohta H."/>
        </authorList>
    </citation>
    <scope>NUCLEOTIDE SEQUENCE [LARGE SCALE GENOMIC DNA]</scope>
    <source>
        <strain evidence="3 4">NIES-2285</strain>
    </source>
</reference>
<organism evidence="3 4">
    <name type="scientific">Klebsormidium nitens</name>
    <name type="common">Green alga</name>
    <name type="synonym">Ulothrix nitens</name>
    <dbReference type="NCBI Taxonomy" id="105231"/>
    <lineage>
        <taxon>Eukaryota</taxon>
        <taxon>Viridiplantae</taxon>
        <taxon>Streptophyta</taxon>
        <taxon>Klebsormidiophyceae</taxon>
        <taxon>Klebsormidiales</taxon>
        <taxon>Klebsormidiaceae</taxon>
        <taxon>Klebsormidium</taxon>
    </lineage>
</organism>
<dbReference type="SUPFAM" id="SSF55724">
    <property type="entry name" value="Mog1p/PsbP-like"/>
    <property type="match status" value="1"/>
</dbReference>
<dbReference type="GO" id="GO:0048564">
    <property type="term" value="P:photosystem I assembly"/>
    <property type="evidence" value="ECO:0000318"/>
    <property type="project" value="GO_Central"/>
</dbReference>
<evidence type="ECO:0000259" key="2">
    <source>
        <dbReference type="Pfam" id="PF01789"/>
    </source>
</evidence>
<dbReference type="GO" id="GO:0019898">
    <property type="term" value="C:extrinsic component of membrane"/>
    <property type="evidence" value="ECO:0007669"/>
    <property type="project" value="InterPro"/>
</dbReference>
<dbReference type="Proteomes" id="UP000054558">
    <property type="component" value="Unassembled WGS sequence"/>
</dbReference>
<dbReference type="PANTHER" id="PTHR31407:SF18">
    <property type="entry name" value="PSBP DOMAIN-CONTAINING PROTEIN 6, CHLOROPLASTIC"/>
    <property type="match status" value="1"/>
</dbReference>
<dbReference type="GO" id="GO:0009654">
    <property type="term" value="C:photosystem II oxygen evolving complex"/>
    <property type="evidence" value="ECO:0007669"/>
    <property type="project" value="InterPro"/>
</dbReference>
<dbReference type="InterPro" id="IPR016123">
    <property type="entry name" value="Mog1/PsbP_a/b/a-sand"/>
</dbReference>
<feature type="signal peptide" evidence="1">
    <location>
        <begin position="1"/>
        <end position="16"/>
    </location>
</feature>
<evidence type="ECO:0000313" key="3">
    <source>
        <dbReference type="EMBL" id="GAQ91942.1"/>
    </source>
</evidence>
<accession>A0A1Y1IPB5</accession>
<feature type="domain" description="PsbP C-terminal" evidence="2">
    <location>
        <begin position="146"/>
        <end position="302"/>
    </location>
</feature>
<proteinExistence type="predicted"/>
<dbReference type="GO" id="GO:0005509">
    <property type="term" value="F:calcium ion binding"/>
    <property type="evidence" value="ECO:0007669"/>
    <property type="project" value="InterPro"/>
</dbReference>
<dbReference type="OrthoDB" id="512438at2759"/>
<keyword evidence="4" id="KW-1185">Reference proteome</keyword>
<dbReference type="EMBL" id="DF237836">
    <property type="protein sequence ID" value="GAQ91942.1"/>
    <property type="molecule type" value="Genomic_DNA"/>
</dbReference>
<evidence type="ECO:0000313" key="4">
    <source>
        <dbReference type="Proteomes" id="UP000054558"/>
    </source>
</evidence>
<dbReference type="Pfam" id="PF01789">
    <property type="entry name" value="PsbP"/>
    <property type="match status" value="1"/>
</dbReference>
<dbReference type="GO" id="GO:0009535">
    <property type="term" value="C:chloroplast thylakoid membrane"/>
    <property type="evidence" value="ECO:0000318"/>
    <property type="project" value="GO_Central"/>
</dbReference>
<dbReference type="STRING" id="105231.A0A1Y1IPB5"/>
<gene>
    <name evidence="3" type="ORF">KFL_008870030</name>
</gene>
<protein>
    <submittedName>
        <fullName evidence="3">PsbP family protein</fullName>
    </submittedName>
</protein>
<dbReference type="AlphaFoldDB" id="A0A1Y1IPB5"/>
<evidence type="ECO:0000256" key="1">
    <source>
        <dbReference type="SAM" id="SignalP"/>
    </source>
</evidence>